<dbReference type="InterPro" id="IPR023393">
    <property type="entry name" value="START-like_dom_sf"/>
</dbReference>
<dbReference type="Gene3D" id="3.30.530.20">
    <property type="match status" value="1"/>
</dbReference>
<evidence type="ECO:0000259" key="2">
    <source>
        <dbReference type="Pfam" id="PF08327"/>
    </source>
</evidence>
<dbReference type="InterPro" id="IPR013538">
    <property type="entry name" value="ASHA1/2-like_C"/>
</dbReference>
<proteinExistence type="inferred from homology"/>
<accession>A0ABV8G8T3</accession>
<dbReference type="CDD" id="cd08899">
    <property type="entry name" value="SRPBCC_CalC_Aha1-like_6"/>
    <property type="match status" value="1"/>
</dbReference>
<evidence type="ECO:0000313" key="4">
    <source>
        <dbReference type="Proteomes" id="UP001595851"/>
    </source>
</evidence>
<sequence>MNASFDPGPLADVGCRPAGPGWTLVFVRDLKHPPEKVWAALTEPGQLSQWAPFTSARDLAETGAVTLTMIDGDQSVDMPASVTRAEPPALLEYTWGPDVLRWELAPTALGTRLTLLHTVGERAAVPKMAAGWHLCLRVAEQLLDGRPIPPIRGQIALEYGWEDLNAAYTAKLGAEEESI</sequence>
<dbReference type="Pfam" id="PF08327">
    <property type="entry name" value="AHSA1"/>
    <property type="match status" value="1"/>
</dbReference>
<dbReference type="SUPFAM" id="SSF55961">
    <property type="entry name" value="Bet v1-like"/>
    <property type="match status" value="1"/>
</dbReference>
<dbReference type="EMBL" id="JBHSBI010000012">
    <property type="protein sequence ID" value="MFC4010398.1"/>
    <property type="molecule type" value="Genomic_DNA"/>
</dbReference>
<comment type="similarity">
    <text evidence="1">Belongs to the AHA1 family.</text>
</comment>
<reference evidence="4" key="1">
    <citation type="journal article" date="2019" name="Int. J. Syst. Evol. Microbiol.">
        <title>The Global Catalogue of Microorganisms (GCM) 10K type strain sequencing project: providing services to taxonomists for standard genome sequencing and annotation.</title>
        <authorList>
            <consortium name="The Broad Institute Genomics Platform"/>
            <consortium name="The Broad Institute Genome Sequencing Center for Infectious Disease"/>
            <person name="Wu L."/>
            <person name="Ma J."/>
        </authorList>
    </citation>
    <scope>NUCLEOTIDE SEQUENCE [LARGE SCALE GENOMIC DNA]</scope>
    <source>
        <strain evidence="4">TBRC 1276</strain>
    </source>
</reference>
<gene>
    <name evidence="3" type="ORF">ACFOY2_24445</name>
</gene>
<feature type="domain" description="Activator of Hsp90 ATPase homologue 1/2-like C-terminal" evidence="2">
    <location>
        <begin position="32"/>
        <end position="139"/>
    </location>
</feature>
<name>A0ABV8G8T3_9ACTN</name>
<evidence type="ECO:0000256" key="1">
    <source>
        <dbReference type="ARBA" id="ARBA00006817"/>
    </source>
</evidence>
<dbReference type="RefSeq" id="WP_379530403.1">
    <property type="nucleotide sequence ID" value="NZ_JBHSBI010000012.1"/>
</dbReference>
<evidence type="ECO:0000313" key="3">
    <source>
        <dbReference type="EMBL" id="MFC4010398.1"/>
    </source>
</evidence>
<comment type="caution">
    <text evidence="3">The sequence shown here is derived from an EMBL/GenBank/DDBJ whole genome shotgun (WGS) entry which is preliminary data.</text>
</comment>
<protein>
    <submittedName>
        <fullName evidence="3">SRPBCC family protein</fullName>
    </submittedName>
</protein>
<keyword evidence="4" id="KW-1185">Reference proteome</keyword>
<organism evidence="3 4">
    <name type="scientific">Nonomuraea purpurea</name>
    <dbReference type="NCBI Taxonomy" id="1849276"/>
    <lineage>
        <taxon>Bacteria</taxon>
        <taxon>Bacillati</taxon>
        <taxon>Actinomycetota</taxon>
        <taxon>Actinomycetes</taxon>
        <taxon>Streptosporangiales</taxon>
        <taxon>Streptosporangiaceae</taxon>
        <taxon>Nonomuraea</taxon>
    </lineage>
</organism>
<dbReference type="Proteomes" id="UP001595851">
    <property type="component" value="Unassembled WGS sequence"/>
</dbReference>